<evidence type="ECO:0000256" key="7">
    <source>
        <dbReference type="ARBA" id="ARBA00022997"/>
    </source>
</evidence>
<evidence type="ECO:0000256" key="4">
    <source>
        <dbReference type="ARBA" id="ARBA00022723"/>
    </source>
</evidence>
<evidence type="ECO:0000313" key="10">
    <source>
        <dbReference type="Proteomes" id="UP000310263"/>
    </source>
</evidence>
<evidence type="ECO:0000313" key="9">
    <source>
        <dbReference type="EMBL" id="TGY63477.1"/>
    </source>
</evidence>
<dbReference type="EMBL" id="SRYE01000001">
    <property type="protein sequence ID" value="TGY63477.1"/>
    <property type="molecule type" value="Genomic_DNA"/>
</dbReference>
<comment type="cofactor">
    <cofactor evidence="1">
        <name>Zn(2+)</name>
        <dbReference type="ChEBI" id="CHEBI:29105"/>
    </cofactor>
</comment>
<evidence type="ECO:0000256" key="1">
    <source>
        <dbReference type="ARBA" id="ARBA00001947"/>
    </source>
</evidence>
<organism evidence="9 10">
    <name type="scientific">Muricaecibacterium torontonense</name>
    <dbReference type="NCBI Taxonomy" id="3032871"/>
    <lineage>
        <taxon>Bacteria</taxon>
        <taxon>Bacillati</taxon>
        <taxon>Actinomycetota</taxon>
        <taxon>Coriobacteriia</taxon>
        <taxon>Coriobacteriales</taxon>
        <taxon>Atopobiaceae</taxon>
        <taxon>Muricaecibacterium</taxon>
    </lineage>
</organism>
<dbReference type="Gene3D" id="3.30.70.360">
    <property type="match status" value="2"/>
</dbReference>
<keyword evidence="7" id="KW-0224">Dipeptidase</keyword>
<dbReference type="AlphaFoldDB" id="A0A4S2F4Z2"/>
<dbReference type="GO" id="GO:0008270">
    <property type="term" value="F:zinc ion binding"/>
    <property type="evidence" value="ECO:0007669"/>
    <property type="project" value="InterPro"/>
</dbReference>
<dbReference type="OrthoDB" id="7055905at2"/>
<keyword evidence="6" id="KW-0862">Zinc</keyword>
<evidence type="ECO:0000256" key="3">
    <source>
        <dbReference type="ARBA" id="ARBA00022670"/>
    </source>
</evidence>
<gene>
    <name evidence="9" type="ORF">E5334_02985</name>
</gene>
<dbReference type="PANTHER" id="PTHR43808:SF31">
    <property type="entry name" value="N-ACETYL-L-CITRULLINE DEACETYLASE"/>
    <property type="match status" value="1"/>
</dbReference>
<dbReference type="GO" id="GO:0006526">
    <property type="term" value="P:L-arginine biosynthetic process"/>
    <property type="evidence" value="ECO:0007669"/>
    <property type="project" value="TreeGrafter"/>
</dbReference>
<dbReference type="GO" id="GO:0006508">
    <property type="term" value="P:proteolysis"/>
    <property type="evidence" value="ECO:0007669"/>
    <property type="project" value="UniProtKB-KW"/>
</dbReference>
<sequence length="469" mass="50274">MEKISVTKEELEAYVERVWPEVLADIATLVSIDSVEDLNAAAPGAPWGPGPKAALDATLNIAERLGMEPHDCDGYIGYADLPGDSQKQVAVIGHVDIVPVGVGWDTDPFTMVRKDGYLLGRGTLDDKGPLVLALWAAHFFAERGQKMPYTIRCIVGANEETGLGDVDYYNEHFEQPAFLFTPDAEFPVCCGEKGGFSATFTSEPVAGGTIVELDGGTAGNAIPALATAVIRASVADLPAADNIDIEDAGDGLVKLTAHGIGGHASLPEGTRNAIGMLVDYLWDNGLYSPDQAPFMELERLIMGSTDGSTLDIAATDDVFEPLTCIGGTVRTQDGSFVQTIDSRFPKSITGEEIEARVRPLGERYGCKLTVDLMLPPFYVDPSSPEIQTLIQTYNDHTGKNEKPFTIGGGTYAREFKNAASFGPEERGVPTPDWVGPMHGANEGVSEQLLRDSMAIYIDAIARLMNLDLD</sequence>
<dbReference type="InterPro" id="IPR010964">
    <property type="entry name" value="M20A_pepV-rel"/>
</dbReference>
<evidence type="ECO:0000256" key="5">
    <source>
        <dbReference type="ARBA" id="ARBA00022801"/>
    </source>
</evidence>
<keyword evidence="4" id="KW-0479">Metal-binding</keyword>
<dbReference type="RefSeq" id="WP_136012102.1">
    <property type="nucleotide sequence ID" value="NZ_SRYE01000001.1"/>
</dbReference>
<comment type="caution">
    <text evidence="9">The sequence shown here is derived from an EMBL/GenBank/DDBJ whole genome shotgun (WGS) entry which is preliminary data.</text>
</comment>
<dbReference type="InterPro" id="IPR002933">
    <property type="entry name" value="Peptidase_M20"/>
</dbReference>
<dbReference type="PANTHER" id="PTHR43808">
    <property type="entry name" value="ACETYLORNITHINE DEACETYLASE"/>
    <property type="match status" value="1"/>
</dbReference>
<dbReference type="NCBIfam" id="TIGR01887">
    <property type="entry name" value="dipeptidaselike"/>
    <property type="match status" value="1"/>
</dbReference>
<dbReference type="Gene3D" id="3.40.630.10">
    <property type="entry name" value="Zn peptidases"/>
    <property type="match status" value="1"/>
</dbReference>
<dbReference type="Proteomes" id="UP000310263">
    <property type="component" value="Unassembled WGS sequence"/>
</dbReference>
<name>A0A4S2F4Z2_9ACTN</name>
<dbReference type="GO" id="GO:0016805">
    <property type="term" value="F:dipeptidase activity"/>
    <property type="evidence" value="ECO:0007669"/>
    <property type="project" value="UniProtKB-KW"/>
</dbReference>
<dbReference type="SUPFAM" id="SSF55031">
    <property type="entry name" value="Bacterial exopeptidase dimerisation domain"/>
    <property type="match status" value="1"/>
</dbReference>
<proteinExistence type="inferred from homology"/>
<keyword evidence="10" id="KW-1185">Reference proteome</keyword>
<dbReference type="GO" id="GO:0008777">
    <property type="term" value="F:acetylornithine deacetylase activity"/>
    <property type="evidence" value="ECO:0007669"/>
    <property type="project" value="TreeGrafter"/>
</dbReference>
<dbReference type="SUPFAM" id="SSF53187">
    <property type="entry name" value="Zn-dependent exopeptidases"/>
    <property type="match status" value="1"/>
</dbReference>
<evidence type="ECO:0000256" key="2">
    <source>
        <dbReference type="ARBA" id="ARBA00006247"/>
    </source>
</evidence>
<reference evidence="9 10" key="1">
    <citation type="submission" date="2019-04" db="EMBL/GenBank/DDBJ databases">
        <title>Microbes associate with the intestines of laboratory mice.</title>
        <authorList>
            <person name="Navarre W."/>
            <person name="Wong E."/>
            <person name="Huang K."/>
            <person name="Tropini C."/>
            <person name="Ng K."/>
            <person name="Yu B."/>
        </authorList>
    </citation>
    <scope>NUCLEOTIDE SEQUENCE [LARGE SCALE GENOMIC DNA]</scope>
    <source>
        <strain evidence="9 10">NM07_P-09</strain>
    </source>
</reference>
<dbReference type="Pfam" id="PF01546">
    <property type="entry name" value="Peptidase_M20"/>
    <property type="match status" value="1"/>
</dbReference>
<dbReference type="InterPro" id="IPR050072">
    <property type="entry name" value="Peptidase_M20A"/>
</dbReference>
<accession>A0A4S2F4Z2</accession>
<comment type="similarity">
    <text evidence="2">Belongs to the peptidase M20A family.</text>
</comment>
<dbReference type="GO" id="GO:0008237">
    <property type="term" value="F:metallopeptidase activity"/>
    <property type="evidence" value="ECO:0007669"/>
    <property type="project" value="UniProtKB-KW"/>
</dbReference>
<evidence type="ECO:0000256" key="8">
    <source>
        <dbReference type="ARBA" id="ARBA00023049"/>
    </source>
</evidence>
<keyword evidence="5" id="KW-0378">Hydrolase</keyword>
<protein>
    <submittedName>
        <fullName evidence="9">M20 family peptidase</fullName>
    </submittedName>
</protein>
<evidence type="ECO:0000256" key="6">
    <source>
        <dbReference type="ARBA" id="ARBA00022833"/>
    </source>
</evidence>
<dbReference type="InterPro" id="IPR036264">
    <property type="entry name" value="Bact_exopeptidase_dim_dom"/>
</dbReference>
<keyword evidence="8" id="KW-0482">Metalloprotease</keyword>
<keyword evidence="3" id="KW-0645">Protease</keyword>